<feature type="non-terminal residue" evidence="1">
    <location>
        <position position="1"/>
    </location>
</feature>
<name>A0ACA9QKB6_9GLOM</name>
<sequence>KKIKVHGEDGNIVGDPLKGNTNILIINVITAGAIIRNENECLTR</sequence>
<reference evidence="1" key="1">
    <citation type="submission" date="2021-06" db="EMBL/GenBank/DDBJ databases">
        <authorList>
            <person name="Kallberg Y."/>
            <person name="Tangrot J."/>
            <person name="Rosling A."/>
        </authorList>
    </citation>
    <scope>NUCLEOTIDE SEQUENCE</scope>
    <source>
        <strain evidence="1">IL203A</strain>
    </source>
</reference>
<organism evidence="1 2">
    <name type="scientific">Dentiscutata heterogama</name>
    <dbReference type="NCBI Taxonomy" id="1316150"/>
    <lineage>
        <taxon>Eukaryota</taxon>
        <taxon>Fungi</taxon>
        <taxon>Fungi incertae sedis</taxon>
        <taxon>Mucoromycota</taxon>
        <taxon>Glomeromycotina</taxon>
        <taxon>Glomeromycetes</taxon>
        <taxon>Diversisporales</taxon>
        <taxon>Gigasporaceae</taxon>
        <taxon>Dentiscutata</taxon>
    </lineage>
</organism>
<evidence type="ECO:0000313" key="2">
    <source>
        <dbReference type="Proteomes" id="UP000789702"/>
    </source>
</evidence>
<dbReference type="EMBL" id="CAJVPU010045181">
    <property type="protein sequence ID" value="CAG8749109.1"/>
    <property type="molecule type" value="Genomic_DNA"/>
</dbReference>
<protein>
    <submittedName>
        <fullName evidence="1">7542_t:CDS:1</fullName>
    </submittedName>
</protein>
<keyword evidence="2" id="KW-1185">Reference proteome</keyword>
<proteinExistence type="predicted"/>
<comment type="caution">
    <text evidence="1">The sequence shown here is derived from an EMBL/GenBank/DDBJ whole genome shotgun (WGS) entry which is preliminary data.</text>
</comment>
<evidence type="ECO:0000313" key="1">
    <source>
        <dbReference type="EMBL" id="CAG8749109.1"/>
    </source>
</evidence>
<accession>A0ACA9QKB6</accession>
<feature type="non-terminal residue" evidence="1">
    <location>
        <position position="44"/>
    </location>
</feature>
<dbReference type="Proteomes" id="UP000789702">
    <property type="component" value="Unassembled WGS sequence"/>
</dbReference>
<gene>
    <name evidence="1" type="ORF">DHETER_LOCUS14527</name>
</gene>